<reference evidence="1" key="1">
    <citation type="submission" date="2018-12" db="EMBL/GenBank/DDBJ databases">
        <authorList>
            <person name="Will S."/>
            <person name="Neumann-Schaal M."/>
            <person name="Henke P."/>
        </authorList>
    </citation>
    <scope>NUCLEOTIDE SEQUENCE</scope>
    <source>
        <strain evidence="1">PCC 7102</strain>
    </source>
</reference>
<dbReference type="EMBL" id="RSCL01000038">
    <property type="protein sequence ID" value="RUS96165.1"/>
    <property type="molecule type" value="Genomic_DNA"/>
</dbReference>
<comment type="caution">
    <text evidence="1">The sequence shown here is derived from an EMBL/GenBank/DDBJ whole genome shotgun (WGS) entry which is preliminary data.</text>
</comment>
<evidence type="ECO:0000313" key="2">
    <source>
        <dbReference type="Proteomes" id="UP000271624"/>
    </source>
</evidence>
<organism evidence="1 2">
    <name type="scientific">Dulcicalothrix desertica PCC 7102</name>
    <dbReference type="NCBI Taxonomy" id="232991"/>
    <lineage>
        <taxon>Bacteria</taxon>
        <taxon>Bacillati</taxon>
        <taxon>Cyanobacteriota</taxon>
        <taxon>Cyanophyceae</taxon>
        <taxon>Nostocales</taxon>
        <taxon>Calotrichaceae</taxon>
        <taxon>Dulcicalothrix</taxon>
    </lineage>
</organism>
<dbReference type="OrthoDB" id="507838at2"/>
<dbReference type="RefSeq" id="WP_127086817.1">
    <property type="nucleotide sequence ID" value="NZ_RSCL01000038.1"/>
</dbReference>
<proteinExistence type="predicted"/>
<accession>A0A433UQP2</accession>
<sequence>MFIFNTYSLPPDSNTTHTLVLVNIEKSSSVKVQNITQKPATNRISQSREIIDDAQLQSLKRQLFNQVNASWAQRKTLSYDLVYKVAMGTNGEIIAYEAVNQIARNQIGKTPLPKLVYGPKDSVSQTKQPFGSFRVVFRKSGVLEISPWRGFRTTPDVIGDKITNPRQLRRLQRQLTSTLRQNWEGKTTAKQDLKYRVAVNKNGVVADYEPINQVAYDHFRETPLPMIFQELHGSNIAAPKDKEPLAHFRVVFKRDGSLQITPWRKLR</sequence>
<dbReference type="Proteomes" id="UP000271624">
    <property type="component" value="Unassembled WGS sequence"/>
</dbReference>
<evidence type="ECO:0000313" key="1">
    <source>
        <dbReference type="EMBL" id="RUS96165.1"/>
    </source>
</evidence>
<keyword evidence="2" id="KW-1185">Reference proteome</keyword>
<protein>
    <submittedName>
        <fullName evidence="1">Uncharacterized protein</fullName>
    </submittedName>
</protein>
<reference evidence="1" key="2">
    <citation type="journal article" date="2019" name="Genome Biol. Evol.">
        <title>Day and night: Metabolic profiles and evolutionary relationships of six axenic non-marine cyanobacteria.</title>
        <authorList>
            <person name="Will S.E."/>
            <person name="Henke P."/>
            <person name="Boedeker C."/>
            <person name="Huang S."/>
            <person name="Brinkmann H."/>
            <person name="Rohde M."/>
            <person name="Jarek M."/>
            <person name="Friedl T."/>
            <person name="Seufert S."/>
            <person name="Schumacher M."/>
            <person name="Overmann J."/>
            <person name="Neumann-Schaal M."/>
            <person name="Petersen J."/>
        </authorList>
    </citation>
    <scope>NUCLEOTIDE SEQUENCE [LARGE SCALE GENOMIC DNA]</scope>
    <source>
        <strain evidence="1">PCC 7102</strain>
    </source>
</reference>
<gene>
    <name evidence="1" type="ORF">DSM106972_088360</name>
</gene>
<dbReference type="AlphaFoldDB" id="A0A433UQP2"/>
<name>A0A433UQP2_9CYAN</name>